<feature type="domain" description="Peptidase M15C" evidence="1">
    <location>
        <begin position="89"/>
        <end position="153"/>
    </location>
</feature>
<accession>A0AAE4NX90</accession>
<evidence type="ECO:0000313" key="3">
    <source>
        <dbReference type="Proteomes" id="UP001189000"/>
    </source>
</evidence>
<dbReference type="EMBL" id="NWGY01000001">
    <property type="protein sequence ID" value="MDV3662481.1"/>
    <property type="molecule type" value="Genomic_DNA"/>
</dbReference>
<reference evidence="2" key="1">
    <citation type="submission" date="2023-02" db="EMBL/GenBank/DDBJ databases">
        <title>Elizabethkingia anophelis draft genomes.</title>
        <authorList>
            <person name="Nicholson A.C."/>
            <person name="Whitney A.M."/>
            <person name="Humrighouse B.W."/>
            <person name="Villarma A."/>
            <person name="Bell M."/>
            <person name="Mcquiston J."/>
        </authorList>
    </citation>
    <scope>NUCLEOTIDE SEQUENCE</scope>
    <source>
        <strain evidence="2">B4955</strain>
    </source>
</reference>
<evidence type="ECO:0000259" key="1">
    <source>
        <dbReference type="Pfam" id="PF13539"/>
    </source>
</evidence>
<protein>
    <recommendedName>
        <fullName evidence="1">Peptidase M15C domain-containing protein</fullName>
    </recommendedName>
</protein>
<dbReference type="Gene3D" id="3.30.1380.10">
    <property type="match status" value="1"/>
</dbReference>
<proteinExistence type="predicted"/>
<sequence>MKTTQQYINKFGIPTTNGTGYIVFIDLPYPMRIAWDPKTTINKLSCHKAIAEPLKAIFAEILKVYGYDKIKELGIDLYGGCFNYRQMRGGSSYSVHAWGLAIDLDPARNQLKETARTARFARPEYKSMIDIFYKHGFISLGREKNYDWMHFQWDKF</sequence>
<dbReference type="InterPro" id="IPR039561">
    <property type="entry name" value="Peptidase_M15C"/>
</dbReference>
<name>A0AAE4NX90_9FLAO</name>
<dbReference type="SUPFAM" id="SSF55166">
    <property type="entry name" value="Hedgehog/DD-peptidase"/>
    <property type="match status" value="1"/>
</dbReference>
<dbReference type="InterPro" id="IPR009045">
    <property type="entry name" value="Zn_M74/Hedgehog-like"/>
</dbReference>
<organism evidence="2 3">
    <name type="scientific">Elizabethkingia anophelis</name>
    <dbReference type="NCBI Taxonomy" id="1117645"/>
    <lineage>
        <taxon>Bacteria</taxon>
        <taxon>Pseudomonadati</taxon>
        <taxon>Bacteroidota</taxon>
        <taxon>Flavobacteriia</taxon>
        <taxon>Flavobacteriales</taxon>
        <taxon>Weeksellaceae</taxon>
        <taxon>Elizabethkingia</taxon>
    </lineage>
</organism>
<comment type="caution">
    <text evidence="2">The sequence shown here is derived from an EMBL/GenBank/DDBJ whole genome shotgun (WGS) entry which is preliminary data.</text>
</comment>
<dbReference type="GO" id="GO:0008233">
    <property type="term" value="F:peptidase activity"/>
    <property type="evidence" value="ECO:0007669"/>
    <property type="project" value="InterPro"/>
</dbReference>
<evidence type="ECO:0000313" key="2">
    <source>
        <dbReference type="EMBL" id="MDV3662481.1"/>
    </source>
</evidence>
<dbReference type="AlphaFoldDB" id="A0AAE4NX90"/>
<gene>
    <name evidence="2" type="ORF">CMU51_00200</name>
</gene>
<dbReference type="Proteomes" id="UP001189000">
    <property type="component" value="Unassembled WGS sequence"/>
</dbReference>
<dbReference type="Pfam" id="PF13539">
    <property type="entry name" value="Peptidase_M15_4"/>
    <property type="match status" value="1"/>
</dbReference>